<accession>A0ABV9MH76</accession>
<evidence type="ECO:0000313" key="1">
    <source>
        <dbReference type="EMBL" id="MFC4714188.1"/>
    </source>
</evidence>
<reference evidence="2" key="1">
    <citation type="journal article" date="2019" name="Int. J. Syst. Evol. Microbiol.">
        <title>The Global Catalogue of Microorganisms (GCM) 10K type strain sequencing project: providing services to taxonomists for standard genome sequencing and annotation.</title>
        <authorList>
            <consortium name="The Broad Institute Genomics Platform"/>
            <consortium name="The Broad Institute Genome Sequencing Center for Infectious Disease"/>
            <person name="Wu L."/>
            <person name="Ma J."/>
        </authorList>
    </citation>
    <scope>NUCLEOTIDE SEQUENCE [LARGE SCALE GENOMIC DNA]</scope>
    <source>
        <strain evidence="2">CGMCC 1.12151</strain>
    </source>
</reference>
<organism evidence="1 2">
    <name type="scientific">Planococcus dechangensis</name>
    <dbReference type="NCBI Taxonomy" id="1176255"/>
    <lineage>
        <taxon>Bacteria</taxon>
        <taxon>Bacillati</taxon>
        <taxon>Bacillota</taxon>
        <taxon>Bacilli</taxon>
        <taxon>Bacillales</taxon>
        <taxon>Caryophanaceae</taxon>
        <taxon>Planococcus</taxon>
    </lineage>
</organism>
<sequence length="41" mass="4484">MNVRLGTGLVLHHNADDAGKKAKSIVHTVVDLHLSEPESMY</sequence>
<gene>
    <name evidence="1" type="ORF">ACFO5U_15165</name>
</gene>
<keyword evidence="2" id="KW-1185">Reference proteome</keyword>
<dbReference type="EMBL" id="JBHSGL010000015">
    <property type="protein sequence ID" value="MFC4714188.1"/>
    <property type="molecule type" value="Genomic_DNA"/>
</dbReference>
<comment type="caution">
    <text evidence="1">The sequence shown here is derived from an EMBL/GenBank/DDBJ whole genome shotgun (WGS) entry which is preliminary data.</text>
</comment>
<evidence type="ECO:0000313" key="2">
    <source>
        <dbReference type="Proteomes" id="UP001595932"/>
    </source>
</evidence>
<proteinExistence type="predicted"/>
<name>A0ABV9MH76_9BACL</name>
<protein>
    <submittedName>
        <fullName evidence="1">Uncharacterized protein</fullName>
    </submittedName>
</protein>
<dbReference type="Proteomes" id="UP001595932">
    <property type="component" value="Unassembled WGS sequence"/>
</dbReference>